<accession>A0A3D9HS48</accession>
<evidence type="ECO:0000313" key="3">
    <source>
        <dbReference type="EMBL" id="RED52328.1"/>
    </source>
</evidence>
<dbReference type="InterPro" id="IPR001638">
    <property type="entry name" value="Solute-binding_3/MltF_N"/>
</dbReference>
<dbReference type="PANTHER" id="PTHR35936:SF25">
    <property type="entry name" value="ABC TRANSPORTER SUBSTRATE-BINDING PROTEIN"/>
    <property type="match status" value="1"/>
</dbReference>
<evidence type="ECO:0000259" key="2">
    <source>
        <dbReference type="Pfam" id="PF00497"/>
    </source>
</evidence>
<comment type="caution">
    <text evidence="3">The sequence shown here is derived from an EMBL/GenBank/DDBJ whole genome shotgun (WGS) entry which is preliminary data.</text>
</comment>
<gene>
    <name evidence="3" type="ORF">DFP90_102348</name>
</gene>
<dbReference type="AlphaFoldDB" id="A0A3D9HS48"/>
<feature type="domain" description="Solute-binding protein family 3/N-terminal" evidence="2">
    <location>
        <begin position="32"/>
        <end position="247"/>
    </location>
</feature>
<evidence type="ECO:0000313" key="4">
    <source>
        <dbReference type="Proteomes" id="UP000256845"/>
    </source>
</evidence>
<dbReference type="Proteomes" id="UP000256845">
    <property type="component" value="Unassembled WGS sequence"/>
</dbReference>
<proteinExistence type="predicted"/>
<protein>
    <submittedName>
        <fullName evidence="3">Polar amino acid transport system substrate-binding protein</fullName>
    </submittedName>
</protein>
<dbReference type="PANTHER" id="PTHR35936">
    <property type="entry name" value="MEMBRANE-BOUND LYTIC MUREIN TRANSGLYCOSYLASE F"/>
    <property type="match status" value="1"/>
</dbReference>
<dbReference type="RefSeq" id="WP_181905242.1">
    <property type="nucleotide sequence ID" value="NZ_QRDW01000002.1"/>
</dbReference>
<dbReference type="EMBL" id="QRDW01000002">
    <property type="protein sequence ID" value="RED52328.1"/>
    <property type="molecule type" value="Genomic_DNA"/>
</dbReference>
<dbReference type="SUPFAM" id="SSF53850">
    <property type="entry name" value="Periplasmic binding protein-like II"/>
    <property type="match status" value="1"/>
</dbReference>
<dbReference type="Pfam" id="PF00497">
    <property type="entry name" value="SBP_bac_3"/>
    <property type="match status" value="1"/>
</dbReference>
<sequence>MNWLYLLTGLICLAPWSVRASDLPPILMNAGEAPPYTSEDLPGGGIGPALIREIFKRVGYDAEIRIRPWKRALQEGKTGSVDGVFFSIPGQGREKDFLFSDSVAEKSRYFYHLKSKPFNWSQLEDLRGKTIGIDATFIYPEEFLRLGEENHYYLASGRGLGVNVRLLLEGKIDLYPRIRGEVEYALKKRFSKQVRDLITYHPAPLEKQSFHVIFSRHAEKPEILLKAFNKGLAEVKADGTYQHMVEQAHQY</sequence>
<keyword evidence="1" id="KW-0732">Signal</keyword>
<keyword evidence="4" id="KW-1185">Reference proteome</keyword>
<dbReference type="Gene3D" id="3.40.190.10">
    <property type="entry name" value="Periplasmic binding protein-like II"/>
    <property type="match status" value="2"/>
</dbReference>
<reference evidence="3 4" key="1">
    <citation type="submission" date="2018-07" db="EMBL/GenBank/DDBJ databases">
        <title>Genomic Encyclopedia of Type Strains, Phase III (KMG-III): the genomes of soil and plant-associated and newly described type strains.</title>
        <authorList>
            <person name="Whitman W."/>
        </authorList>
    </citation>
    <scope>NUCLEOTIDE SEQUENCE [LARGE SCALE GENOMIC DNA]</scope>
    <source>
        <strain evidence="3 4">CECT 8488</strain>
    </source>
</reference>
<name>A0A3D9HS48_9PROT</name>
<evidence type="ECO:0000256" key="1">
    <source>
        <dbReference type="ARBA" id="ARBA00022729"/>
    </source>
</evidence>
<organism evidence="3 4">
    <name type="scientific">Aestuariispira insulae</name>
    <dbReference type="NCBI Taxonomy" id="1461337"/>
    <lineage>
        <taxon>Bacteria</taxon>
        <taxon>Pseudomonadati</taxon>
        <taxon>Pseudomonadota</taxon>
        <taxon>Alphaproteobacteria</taxon>
        <taxon>Rhodospirillales</taxon>
        <taxon>Kiloniellaceae</taxon>
        <taxon>Aestuariispira</taxon>
    </lineage>
</organism>